<dbReference type="HOGENOM" id="CLU_031365_2_0_2"/>
<dbReference type="Proteomes" id="UP000002654">
    <property type="component" value="Chromosome"/>
</dbReference>
<keyword evidence="5 6" id="KW-0472">Membrane</keyword>
<keyword evidence="3 6" id="KW-0812">Transmembrane</keyword>
<dbReference type="AlphaFoldDB" id="G4RNK7"/>
<feature type="transmembrane region" description="Helical" evidence="6">
    <location>
        <begin position="57"/>
        <end position="76"/>
    </location>
</feature>
<dbReference type="OrthoDB" id="30958at2157"/>
<feature type="transmembrane region" description="Helical" evidence="6">
    <location>
        <begin position="31"/>
        <end position="50"/>
    </location>
</feature>
<evidence type="ECO:0000313" key="7">
    <source>
        <dbReference type="EMBL" id="CCC81151.1"/>
    </source>
</evidence>
<proteinExistence type="predicted"/>
<evidence type="ECO:0000256" key="1">
    <source>
        <dbReference type="ARBA" id="ARBA00004651"/>
    </source>
</evidence>
<dbReference type="RefSeq" id="WP_014126408.1">
    <property type="nucleotide sequence ID" value="NC_016070.1"/>
</dbReference>
<dbReference type="CDD" id="cd06581">
    <property type="entry name" value="TM_PBP1_LivM_like"/>
    <property type="match status" value="1"/>
</dbReference>
<sequence>MRPHIPVAIYASMIALALARPDLSQTIETIAFYMTLGQAVNIFVGLTGYVNFGYAAFLAMGAYGLGVVIAYMPWLGIWTLPLGLALGALLATALAAAVGAVALRLRSAYFAIATIGINEGLKNLIIGANIWGGSAGLVLGYNMFQTYGRETALFLSTTGSAVLVLATGLLAVVATYLLQSGQAGYALAAIRQDEDAAKVMGINPTKYKLIAFSLSAVFSALLGSAAFPLAATQVFPDVVFSVGYILDGLAVAFLGGIGTTTGPIIGGLLYVPIRLLVGQTLPSYQSLITPVMVLLIILLMPRGLVGEVRRRLPGRAKEWLP</sequence>
<organism evidence="7 8">
    <name type="scientific">Thermoproteus tenax (strain ATCC 35583 / DSM 2078 / JCM 9277 / NBRC 100435 / Kra 1)</name>
    <dbReference type="NCBI Taxonomy" id="768679"/>
    <lineage>
        <taxon>Archaea</taxon>
        <taxon>Thermoproteota</taxon>
        <taxon>Thermoprotei</taxon>
        <taxon>Thermoproteales</taxon>
        <taxon>Thermoproteaceae</taxon>
        <taxon>Thermoproteus</taxon>
    </lineage>
</organism>
<dbReference type="eggNOG" id="arCOG01274">
    <property type="taxonomic scope" value="Archaea"/>
</dbReference>
<dbReference type="GO" id="GO:0005886">
    <property type="term" value="C:plasma membrane"/>
    <property type="evidence" value="ECO:0007669"/>
    <property type="project" value="UniProtKB-SubCell"/>
</dbReference>
<keyword evidence="8" id="KW-1185">Reference proteome</keyword>
<evidence type="ECO:0000256" key="6">
    <source>
        <dbReference type="SAM" id="Phobius"/>
    </source>
</evidence>
<dbReference type="PaxDb" id="768679-TTX_0484"/>
<feature type="transmembrane region" description="Helical" evidence="6">
    <location>
        <begin position="124"/>
        <end position="141"/>
    </location>
</feature>
<evidence type="ECO:0000313" key="8">
    <source>
        <dbReference type="Proteomes" id="UP000002654"/>
    </source>
</evidence>
<accession>G4RNK7</accession>
<keyword evidence="2" id="KW-1003">Cell membrane</keyword>
<dbReference type="EMBL" id="FN869859">
    <property type="protein sequence ID" value="CCC81151.1"/>
    <property type="molecule type" value="Genomic_DNA"/>
</dbReference>
<keyword evidence="4 6" id="KW-1133">Transmembrane helix</keyword>
<dbReference type="GO" id="GO:0015658">
    <property type="term" value="F:branched-chain amino acid transmembrane transporter activity"/>
    <property type="evidence" value="ECO:0007669"/>
    <property type="project" value="InterPro"/>
</dbReference>
<gene>
    <name evidence="7" type="primary">livM</name>
    <name evidence="7" type="ordered locus">TTX_0484</name>
</gene>
<evidence type="ECO:0000256" key="5">
    <source>
        <dbReference type="ARBA" id="ARBA00023136"/>
    </source>
</evidence>
<dbReference type="PATRIC" id="fig|768679.9.peg.499"/>
<dbReference type="PANTHER" id="PTHR30482:SF10">
    <property type="entry name" value="HIGH-AFFINITY BRANCHED-CHAIN AMINO ACID TRANSPORT PROTEIN BRAE"/>
    <property type="match status" value="1"/>
</dbReference>
<reference evidence="7 8" key="1">
    <citation type="journal article" date="2011" name="PLoS ONE">
        <title>The complete genome sequence of Thermoproteus tenax: a physiologically versatile member of the Crenarchaeota.</title>
        <authorList>
            <person name="Siebers B."/>
            <person name="Zaparty M."/>
            <person name="Raddatz G."/>
            <person name="Tjaden B."/>
            <person name="Albers S.V."/>
            <person name="Bell S.D."/>
            <person name="Blombach F."/>
            <person name="Kletzin A."/>
            <person name="Kyrpides N."/>
            <person name="Lanz C."/>
            <person name="Plagens A."/>
            <person name="Rampp M."/>
            <person name="Rosinus A."/>
            <person name="von Jan M."/>
            <person name="Makarova K.S."/>
            <person name="Klenk H.P."/>
            <person name="Schuster S.C."/>
            <person name="Hensel R."/>
        </authorList>
    </citation>
    <scope>NUCLEOTIDE SEQUENCE [LARGE SCALE GENOMIC DNA]</scope>
    <source>
        <strain evidence="8">ATCC 35583 / DSM 2078 / JCM 9277 / NBRC 100435 / Kra 1</strain>
    </source>
</reference>
<name>G4RNK7_THETK</name>
<comment type="subcellular location">
    <subcellularLocation>
        <location evidence="1">Cell membrane</location>
        <topology evidence="1">Multi-pass membrane protein</topology>
    </subcellularLocation>
</comment>
<dbReference type="InterPro" id="IPR043428">
    <property type="entry name" value="LivM-like"/>
</dbReference>
<dbReference type="STRING" id="768679.TTX_0484"/>
<dbReference type="InterPro" id="IPR001851">
    <property type="entry name" value="ABC_transp_permease"/>
</dbReference>
<dbReference type="PANTHER" id="PTHR30482">
    <property type="entry name" value="HIGH-AFFINITY BRANCHED-CHAIN AMINO ACID TRANSPORT SYSTEM PERMEASE"/>
    <property type="match status" value="1"/>
</dbReference>
<evidence type="ECO:0000256" key="3">
    <source>
        <dbReference type="ARBA" id="ARBA00022692"/>
    </source>
</evidence>
<dbReference type="KEGG" id="ttn:TTX_0484"/>
<feature type="transmembrane region" description="Helical" evidence="6">
    <location>
        <begin position="209"/>
        <end position="232"/>
    </location>
</feature>
<feature type="transmembrane region" description="Helical" evidence="6">
    <location>
        <begin position="82"/>
        <end position="103"/>
    </location>
</feature>
<dbReference type="GeneID" id="11263486"/>
<feature type="transmembrane region" description="Helical" evidence="6">
    <location>
        <begin position="153"/>
        <end position="178"/>
    </location>
</feature>
<protein>
    <submittedName>
        <fullName evidence="7">Branched-chain amino acid transport permease, LivM</fullName>
    </submittedName>
</protein>
<dbReference type="Pfam" id="PF02653">
    <property type="entry name" value="BPD_transp_2"/>
    <property type="match status" value="1"/>
</dbReference>
<evidence type="ECO:0000256" key="2">
    <source>
        <dbReference type="ARBA" id="ARBA00022475"/>
    </source>
</evidence>
<feature type="transmembrane region" description="Helical" evidence="6">
    <location>
        <begin position="287"/>
        <end position="305"/>
    </location>
</feature>
<evidence type="ECO:0000256" key="4">
    <source>
        <dbReference type="ARBA" id="ARBA00022989"/>
    </source>
</evidence>